<dbReference type="KEGG" id="add:HUW48_13685"/>
<evidence type="ECO:0000259" key="1">
    <source>
        <dbReference type="SMART" id="SM00736"/>
    </source>
</evidence>
<dbReference type="InterPro" id="IPR006644">
    <property type="entry name" value="Cadg"/>
</dbReference>
<dbReference type="PANTHER" id="PTHR46182">
    <property type="entry name" value="FI19480P1"/>
    <property type="match status" value="1"/>
</dbReference>
<dbReference type="InterPro" id="IPR015919">
    <property type="entry name" value="Cadherin-like_sf"/>
</dbReference>
<dbReference type="InterPro" id="IPR029865">
    <property type="entry name" value="KIAA0319-like"/>
</dbReference>
<dbReference type="NCBIfam" id="TIGR04183">
    <property type="entry name" value="Por_Secre_tail"/>
    <property type="match status" value="1"/>
</dbReference>
<dbReference type="AlphaFoldDB" id="A0A7L7L899"/>
<dbReference type="GO" id="GO:0016020">
    <property type="term" value="C:membrane"/>
    <property type="evidence" value="ECO:0007669"/>
    <property type="project" value="InterPro"/>
</dbReference>
<reference evidence="2 3" key="1">
    <citation type="submission" date="2020-06" db="EMBL/GenBank/DDBJ databases">
        <authorList>
            <person name="Hwang Y.J."/>
        </authorList>
    </citation>
    <scope>NUCLEOTIDE SEQUENCE [LARGE SCALE GENOMIC DNA]</scope>
    <source>
        <strain evidence="2 3">KUDC8001</strain>
    </source>
</reference>
<evidence type="ECO:0000313" key="3">
    <source>
        <dbReference type="Proteomes" id="UP000514509"/>
    </source>
</evidence>
<gene>
    <name evidence="2" type="ORF">HUW48_13685</name>
</gene>
<dbReference type="InterPro" id="IPR035986">
    <property type="entry name" value="PKD_dom_sf"/>
</dbReference>
<dbReference type="Pfam" id="PF22352">
    <property type="entry name" value="K319L-like_PKD"/>
    <property type="match status" value="1"/>
</dbReference>
<dbReference type="InterPro" id="IPR013783">
    <property type="entry name" value="Ig-like_fold"/>
</dbReference>
<dbReference type="SUPFAM" id="SSF49299">
    <property type="entry name" value="PKD domain"/>
    <property type="match status" value="1"/>
</dbReference>
<dbReference type="PANTHER" id="PTHR46182:SF2">
    <property type="entry name" value="FI19480P1"/>
    <property type="match status" value="1"/>
</dbReference>
<proteinExistence type="predicted"/>
<dbReference type="GO" id="GO:0031410">
    <property type="term" value="C:cytoplasmic vesicle"/>
    <property type="evidence" value="ECO:0007669"/>
    <property type="project" value="TreeGrafter"/>
</dbReference>
<dbReference type="Gene3D" id="2.60.40.10">
    <property type="entry name" value="Immunoglobulins"/>
    <property type="match status" value="3"/>
</dbReference>
<organism evidence="2 3">
    <name type="scientific">Adhaeribacter radiodurans</name>
    <dbReference type="NCBI Taxonomy" id="2745197"/>
    <lineage>
        <taxon>Bacteria</taxon>
        <taxon>Pseudomonadati</taxon>
        <taxon>Bacteroidota</taxon>
        <taxon>Cytophagia</taxon>
        <taxon>Cytophagales</taxon>
        <taxon>Hymenobacteraceae</taxon>
        <taxon>Adhaeribacter</taxon>
    </lineage>
</organism>
<feature type="domain" description="Dystroglycan-type cadherin-like" evidence="1">
    <location>
        <begin position="274"/>
        <end position="371"/>
    </location>
</feature>
<dbReference type="Gene3D" id="3.20.20.80">
    <property type="entry name" value="Glycosidases"/>
    <property type="match status" value="1"/>
</dbReference>
<reference evidence="2 3" key="2">
    <citation type="submission" date="2020-08" db="EMBL/GenBank/DDBJ databases">
        <title>Adhaeribacter dokdonensis sp. nov., isolated from the rhizosphere of Elymus tsukushiensis, a plant native to the Dokdo Islands, Republic of Korea.</title>
        <authorList>
            <person name="Ghim S.Y."/>
        </authorList>
    </citation>
    <scope>NUCLEOTIDE SEQUENCE [LARGE SCALE GENOMIC DNA]</scope>
    <source>
        <strain evidence="2 3">KUDC8001</strain>
    </source>
</reference>
<dbReference type="SUPFAM" id="SSF49313">
    <property type="entry name" value="Cadherin-like"/>
    <property type="match status" value="1"/>
</dbReference>
<dbReference type="InterPro" id="IPR024749">
    <property type="entry name" value="Collagen-bd_put"/>
</dbReference>
<dbReference type="Pfam" id="PF05345">
    <property type="entry name" value="He_PIG"/>
    <property type="match status" value="1"/>
</dbReference>
<accession>A0A7L7L899</accession>
<name>A0A7L7L899_9BACT</name>
<dbReference type="InterPro" id="IPR032260">
    <property type="entry name" value="DUF5060"/>
</dbReference>
<evidence type="ECO:0000313" key="2">
    <source>
        <dbReference type="EMBL" id="QMU29027.1"/>
    </source>
</evidence>
<sequence>MKQTITQYSLFHSFTSKWLMLLICFGVFSLKSLADNLSREAGGLSSTIKATKPAIFASQQVGSFTLINADNGQPIQTLTGGTALNLATLPTKNLNIRANTSPGIVGSVKFALRGKQTVNKTETRVPYALFGETKDNYNAWVPALGSYTLKATPFSEAGGTGVAGIAFSVSFTVISNQLPKANAGADKTIILPTTTTVLNGSGTDADGTITGYSWSQVSGPNTATFNNKTIAAPTIGNLIQGSYIFSLQVKDSLNMWSAADNVTVQITTSNSPPSVVQKPTDQTLVTEKIFSFSAGQYTDPNAGDVLTYKSNLIDGSNLLAWLQFNASTLTFSGTAPAPETTLHVQVTATDQAKASVTTSFKISVQKPVPVVILGELKKWHKVTLTFTGPVTSETNAVNPFLNYRLNVIFSKGNRKLIVPGYYAADGNAGETDATGGAKWRVHFSPDEAGEWSYQASFRTGTNVAISNLANAGSPAVFDGMSGTFTIAATDKTGSDFRAQGRLRYVGQHYLQFAETKKYFLKGGADSPENFLAYKEFDGTYTQNPQADYTKTYAPHLGDWQPGDPVWKGGKGKGIIGALNYLAEKGMNAVYFLTLNVNGDGKDVWPWISPIDKIRYDVSKLDQWEIVFSHMDKLGLMLHVVTQEQENDQLLDNGELGTQRKLYYRELIARFGHHLAINWNLGEESSNTDAQRKAFSHYIRQLDPYKSPIDVHTHPTQRAAIYKPLLGDSTFEGPSLQVVNAADAHSETLYWVNKSAASGRKWIVNLDEIGPSTTGVKPDANDYAHDSPRKQALWGNLMAGGGGVEWYFGYRFLNSDISAQDWRSRDHMWDLTRYALQFFNQYLPFWQMKSADNLTTATNDYCLALPGKIYAVYLPQGGSTTLDFGVNADNYLVQWYNPRTGGNLQNGTVQKITGSGLNSLGLPPQNDTQDWVCLITNTSSLHNEGITQSKNVTPATKNANAKLAFSVYPNPIQHKLIIETKEPVSLPLEIILRNNAGKTVATTFLSNAVKEPLTLDTYGLTPGIYLLQIKYGNQIISRKLIKQ</sequence>
<dbReference type="Pfam" id="PF12904">
    <property type="entry name" value="Collagen_bind_2"/>
    <property type="match status" value="1"/>
</dbReference>
<keyword evidence="3" id="KW-1185">Reference proteome</keyword>
<dbReference type="RefSeq" id="WP_182416207.1">
    <property type="nucleotide sequence ID" value="NZ_CP055153.1"/>
</dbReference>
<dbReference type="Pfam" id="PF18962">
    <property type="entry name" value="Por_Secre_tail"/>
    <property type="match status" value="1"/>
</dbReference>
<dbReference type="InterPro" id="IPR026444">
    <property type="entry name" value="Secre_tail"/>
</dbReference>
<dbReference type="SMART" id="SM00736">
    <property type="entry name" value="CADG"/>
    <property type="match status" value="1"/>
</dbReference>
<dbReference type="GO" id="GO:0005509">
    <property type="term" value="F:calcium ion binding"/>
    <property type="evidence" value="ECO:0007669"/>
    <property type="project" value="InterPro"/>
</dbReference>
<dbReference type="Proteomes" id="UP000514509">
    <property type="component" value="Chromosome"/>
</dbReference>
<dbReference type="Pfam" id="PF16586">
    <property type="entry name" value="DUF5060"/>
    <property type="match status" value="1"/>
</dbReference>
<dbReference type="EMBL" id="CP055153">
    <property type="protein sequence ID" value="QMU29027.1"/>
    <property type="molecule type" value="Genomic_DNA"/>
</dbReference>
<protein>
    <submittedName>
        <fullName evidence="2">DUF5060 domain-containing protein</fullName>
    </submittedName>
</protein>